<dbReference type="Pfam" id="PF00263">
    <property type="entry name" value="Secretin"/>
    <property type="match status" value="1"/>
</dbReference>
<dbReference type="Pfam" id="PF03958">
    <property type="entry name" value="Secretin_N"/>
    <property type="match status" value="3"/>
</dbReference>
<proteinExistence type="inferred from homology"/>
<evidence type="ECO:0000256" key="9">
    <source>
        <dbReference type="ARBA" id="ARBA00023237"/>
    </source>
</evidence>
<dbReference type="InterPro" id="IPR004846">
    <property type="entry name" value="T2SS/T3SS_dom"/>
</dbReference>
<keyword evidence="7" id="KW-0653">Protein transport</keyword>
<keyword evidence="8" id="KW-0472">Membrane</keyword>
<protein>
    <submittedName>
        <fullName evidence="15">General secretion pathway protein D</fullName>
    </submittedName>
</protein>
<dbReference type="PANTHER" id="PTHR30332">
    <property type="entry name" value="PROBABLE GENERAL SECRETION PATHWAY PROTEIN D"/>
    <property type="match status" value="1"/>
</dbReference>
<dbReference type="GO" id="GO:0009279">
    <property type="term" value="C:cell outer membrane"/>
    <property type="evidence" value="ECO:0007669"/>
    <property type="project" value="UniProtKB-SubCell"/>
</dbReference>
<feature type="domain" description="GspD-like N0" evidence="14">
    <location>
        <begin position="39"/>
        <end position="103"/>
    </location>
</feature>
<comment type="subcellular location">
    <subcellularLocation>
        <location evidence="1 10">Cell outer membrane</location>
    </subcellularLocation>
</comment>
<keyword evidence="9" id="KW-0998">Cell outer membrane</keyword>
<organism evidence="15 16">
    <name type="scientific">Pseudomonas abietaniphila</name>
    <dbReference type="NCBI Taxonomy" id="89065"/>
    <lineage>
        <taxon>Bacteria</taxon>
        <taxon>Pseudomonadati</taxon>
        <taxon>Pseudomonadota</taxon>
        <taxon>Gammaproteobacteria</taxon>
        <taxon>Pseudomonadales</taxon>
        <taxon>Pseudomonadaceae</taxon>
        <taxon>Pseudomonas</taxon>
    </lineage>
</organism>
<keyword evidence="5" id="KW-0812">Transmembrane</keyword>
<dbReference type="NCBIfam" id="TIGR02517">
    <property type="entry name" value="type_II_gspD"/>
    <property type="match status" value="1"/>
</dbReference>
<feature type="domain" description="NolW-like" evidence="13">
    <location>
        <begin position="132"/>
        <end position="191"/>
    </location>
</feature>
<evidence type="ECO:0000256" key="8">
    <source>
        <dbReference type="ARBA" id="ARBA00023136"/>
    </source>
</evidence>
<dbReference type="InterPro" id="IPR013356">
    <property type="entry name" value="T2SS_GspD"/>
</dbReference>
<keyword evidence="16" id="KW-1185">Reference proteome</keyword>
<keyword evidence="4" id="KW-1134">Transmembrane beta strand</keyword>
<name>A0A1G7WX13_9PSED</name>
<evidence type="ECO:0000259" key="14">
    <source>
        <dbReference type="Pfam" id="PF21305"/>
    </source>
</evidence>
<evidence type="ECO:0000256" key="6">
    <source>
        <dbReference type="ARBA" id="ARBA00022729"/>
    </source>
</evidence>
<sequence length="633" mass="67674">MNVVAVVGGCKQAVCIVLLVLTFYSATGAADDEPQWQLAMNDADVRDVVREMSSILGATVVLDPRVQGRITVMSDQSLDREGVRRLFYSVLDSHNFTVIDEGERILIAPVAEAKTRAGQTDSRTARSGQFVTEVIALSNSTAADLSALLRPLVSANGYIGPSASSNALVLTDTANNVHRIGGIVAQLDSGQKSGHSVVPLRHGLAEQLAKVLEQSLGKQGIDAGGLVIADTRNNRLVLVGNPLTRRRLAALARDLDTPASTRAEHSRVIRLRHSDARQLAEVLDAMGAGLGENAEKGAASAQKAMVKSDDSQNALVLIAEPAQLRTLEHVVQQLDQPRSQVLIHAAIVEVSGDIANALGVQWGAQTGGVLGAINFPGAGISFPAMAAGDVKLPDGAVLRVGNDRFGVLINALASDTRNNVLSTPSLLTLDNQEAEILVGQNVPFKSGSYQTPGSGSENPYTTVTRQDIGIKLKIRPHINDGETLRLEVEQENSEIASSVEGLNDLITNKRALKSTILADDGQIIVIGGLIKDSIRTRQSGVPLLKNIPWLGALFRWSSDTREKTNLMIFLRPTIVRGKDELAEVTADRYRSLRNLSGPGNGNSLLLPGEARQLFDRETEAAETDLHQSRGRKP</sequence>
<dbReference type="STRING" id="89065.SAMN05216605_10388"/>
<dbReference type="InterPro" id="IPR038591">
    <property type="entry name" value="NolW-like_sf"/>
</dbReference>
<evidence type="ECO:0000256" key="10">
    <source>
        <dbReference type="RuleBase" id="RU004004"/>
    </source>
</evidence>
<dbReference type="Proteomes" id="UP000182894">
    <property type="component" value="Unassembled WGS sequence"/>
</dbReference>
<dbReference type="InterPro" id="IPR005644">
    <property type="entry name" value="NolW-like"/>
</dbReference>
<dbReference type="GO" id="GO:0015627">
    <property type="term" value="C:type II protein secretion system complex"/>
    <property type="evidence" value="ECO:0007669"/>
    <property type="project" value="InterPro"/>
</dbReference>
<dbReference type="InterPro" id="IPR050810">
    <property type="entry name" value="Bact_Secretion_Sys_Channel"/>
</dbReference>
<dbReference type="GO" id="GO:0015628">
    <property type="term" value="P:protein secretion by the type II secretion system"/>
    <property type="evidence" value="ECO:0007669"/>
    <property type="project" value="InterPro"/>
</dbReference>
<dbReference type="Gene3D" id="3.30.1370.120">
    <property type="match status" value="3"/>
</dbReference>
<dbReference type="InterPro" id="IPR049371">
    <property type="entry name" value="GspD-like_N0"/>
</dbReference>
<dbReference type="AlphaFoldDB" id="A0A1G7WX13"/>
<keyword evidence="6 11" id="KW-0732">Signal</keyword>
<dbReference type="EMBL" id="FNCO01000003">
    <property type="protein sequence ID" value="SDG76498.1"/>
    <property type="molecule type" value="Genomic_DNA"/>
</dbReference>
<dbReference type="PRINTS" id="PR00811">
    <property type="entry name" value="BCTERIALGSPD"/>
</dbReference>
<dbReference type="OrthoDB" id="9775455at2"/>
<evidence type="ECO:0000256" key="2">
    <source>
        <dbReference type="ARBA" id="ARBA00006980"/>
    </source>
</evidence>
<gene>
    <name evidence="15" type="ORF">SAMN05216605_10388</name>
</gene>
<evidence type="ECO:0000313" key="16">
    <source>
        <dbReference type="Proteomes" id="UP000182894"/>
    </source>
</evidence>
<feature type="domain" description="NolW-like" evidence="13">
    <location>
        <begin position="196"/>
        <end position="259"/>
    </location>
</feature>
<feature type="chain" id="PRO_5010267036" evidence="11">
    <location>
        <begin position="30"/>
        <end position="633"/>
    </location>
</feature>
<feature type="domain" description="NolW-like" evidence="13">
    <location>
        <begin position="266"/>
        <end position="340"/>
    </location>
</feature>
<evidence type="ECO:0000256" key="3">
    <source>
        <dbReference type="ARBA" id="ARBA00022448"/>
    </source>
</evidence>
<reference evidence="16" key="1">
    <citation type="submission" date="2016-10" db="EMBL/GenBank/DDBJ databases">
        <authorList>
            <person name="Varghese N."/>
            <person name="Submissions S."/>
        </authorList>
    </citation>
    <scope>NUCLEOTIDE SEQUENCE [LARGE SCALE GENOMIC DNA]</scope>
    <source>
        <strain evidence="16">ATCC 700689</strain>
    </source>
</reference>
<evidence type="ECO:0000256" key="5">
    <source>
        <dbReference type="ARBA" id="ARBA00022692"/>
    </source>
</evidence>
<evidence type="ECO:0000256" key="4">
    <source>
        <dbReference type="ARBA" id="ARBA00022452"/>
    </source>
</evidence>
<evidence type="ECO:0000256" key="11">
    <source>
        <dbReference type="SAM" id="SignalP"/>
    </source>
</evidence>
<evidence type="ECO:0000259" key="13">
    <source>
        <dbReference type="Pfam" id="PF03958"/>
    </source>
</evidence>
<dbReference type="PANTHER" id="PTHR30332:SF24">
    <property type="entry name" value="SECRETIN GSPD-RELATED"/>
    <property type="match status" value="1"/>
</dbReference>
<dbReference type="InterPro" id="IPR001775">
    <property type="entry name" value="GspD/PilQ"/>
</dbReference>
<feature type="signal peptide" evidence="11">
    <location>
        <begin position="1"/>
        <end position="29"/>
    </location>
</feature>
<evidence type="ECO:0000256" key="7">
    <source>
        <dbReference type="ARBA" id="ARBA00022927"/>
    </source>
</evidence>
<keyword evidence="3 10" id="KW-0813">Transport</keyword>
<feature type="domain" description="Type II/III secretion system secretin-like" evidence="12">
    <location>
        <begin position="411"/>
        <end position="576"/>
    </location>
</feature>
<comment type="similarity">
    <text evidence="2">Belongs to the bacterial secretin family. GSP D subfamily.</text>
</comment>
<dbReference type="RefSeq" id="WP_074751583.1">
    <property type="nucleotide sequence ID" value="NZ_FNCO01000003.1"/>
</dbReference>
<evidence type="ECO:0000313" key="15">
    <source>
        <dbReference type="EMBL" id="SDG76498.1"/>
    </source>
</evidence>
<evidence type="ECO:0000259" key="12">
    <source>
        <dbReference type="Pfam" id="PF00263"/>
    </source>
</evidence>
<dbReference type="Pfam" id="PF21305">
    <property type="entry name" value="type_II_gspD_N0"/>
    <property type="match status" value="1"/>
</dbReference>
<evidence type="ECO:0000256" key="1">
    <source>
        <dbReference type="ARBA" id="ARBA00004442"/>
    </source>
</evidence>
<accession>A0A1G7WX13</accession>